<sequence length="367" mass="40828">MPVDTTSETTEQQVSTVEENSLKQSKPDLPDIELNDDDPNEPTPSTSKNVLTDGLKRPLPDGVDDDKEKKIRLTEVSEDKLEVTNKDDNKESDIELLLQKVSESLENTIDDESNVSNKIPLPDGVDGDKEKKIRLTEVSEDKLEVTNKDDNKESDIELLLQKVSESLENTIDDESNVSNKTHDNLKNEKNPSFNLINHNGNNGIDDKDCKEDYLDKNTLSKDISKGKKKYNPSANDVEKNLNDSSEFIENSKDIVKNGNNILTSILTKDILTSNVISCLNKSSSSDNLAITENSDPESVAVVNDTQVTENISTAVNDSTVRESNSNLSNTNIYTIENIVNSKKDDANPLLELKNKIHLTKILMKLNL</sequence>
<evidence type="ECO:0000256" key="1">
    <source>
        <dbReference type="SAM" id="MobiDB-lite"/>
    </source>
</evidence>
<feature type="compositionally biased region" description="Low complexity" evidence="1">
    <location>
        <begin position="1"/>
        <end position="19"/>
    </location>
</feature>
<feature type="region of interest" description="Disordered" evidence="1">
    <location>
        <begin position="1"/>
        <end position="71"/>
    </location>
</feature>
<keyword evidence="3" id="KW-1185">Reference proteome</keyword>
<organism evidence="2 3">
    <name type="scientific">Acyrthosiphon pisum</name>
    <name type="common">Pea aphid</name>
    <dbReference type="NCBI Taxonomy" id="7029"/>
    <lineage>
        <taxon>Eukaryota</taxon>
        <taxon>Metazoa</taxon>
        <taxon>Ecdysozoa</taxon>
        <taxon>Arthropoda</taxon>
        <taxon>Hexapoda</taxon>
        <taxon>Insecta</taxon>
        <taxon>Pterygota</taxon>
        <taxon>Neoptera</taxon>
        <taxon>Paraneoptera</taxon>
        <taxon>Hemiptera</taxon>
        <taxon>Sternorrhyncha</taxon>
        <taxon>Aphidomorpha</taxon>
        <taxon>Aphidoidea</taxon>
        <taxon>Aphididae</taxon>
        <taxon>Macrosiphini</taxon>
        <taxon>Acyrthosiphon</taxon>
    </lineage>
</organism>
<feature type="region of interest" description="Disordered" evidence="1">
    <location>
        <begin position="108"/>
        <end position="128"/>
    </location>
</feature>
<accession>A0A8R2NSR2</accession>
<dbReference type="Proteomes" id="UP000007819">
    <property type="component" value="Chromosome X"/>
</dbReference>
<feature type="compositionally biased region" description="Basic and acidic residues" evidence="1">
    <location>
        <begin position="180"/>
        <end position="189"/>
    </location>
</feature>
<proteinExistence type="predicted"/>
<reference evidence="3" key="1">
    <citation type="submission" date="2010-06" db="EMBL/GenBank/DDBJ databases">
        <authorList>
            <person name="Jiang H."/>
            <person name="Abraham K."/>
            <person name="Ali S."/>
            <person name="Alsbrooks S.L."/>
            <person name="Anim B.N."/>
            <person name="Anosike U.S."/>
            <person name="Attaway T."/>
            <person name="Bandaranaike D.P."/>
            <person name="Battles P.K."/>
            <person name="Bell S.N."/>
            <person name="Bell A.V."/>
            <person name="Beltran B."/>
            <person name="Bickham C."/>
            <person name="Bustamante Y."/>
            <person name="Caleb T."/>
            <person name="Canada A."/>
            <person name="Cardenas V."/>
            <person name="Carter K."/>
            <person name="Chacko J."/>
            <person name="Chandrabose M.N."/>
            <person name="Chavez D."/>
            <person name="Chavez A."/>
            <person name="Chen L."/>
            <person name="Chu H.-S."/>
            <person name="Claassen K.J."/>
            <person name="Cockrell R."/>
            <person name="Collins M."/>
            <person name="Cooper J.A."/>
            <person name="Cree A."/>
            <person name="Curry S.M."/>
            <person name="Da Y."/>
            <person name="Dao M.D."/>
            <person name="Das B."/>
            <person name="Davila M.-L."/>
            <person name="Davy-Carroll L."/>
            <person name="Denson S."/>
            <person name="Dinh H."/>
            <person name="Ebong V.E."/>
            <person name="Edwards J.R."/>
            <person name="Egan A."/>
            <person name="El-Daye J."/>
            <person name="Escobedo L."/>
            <person name="Fernandez S."/>
            <person name="Fernando P.R."/>
            <person name="Flagg N."/>
            <person name="Forbes L.D."/>
            <person name="Fowler R.G."/>
            <person name="Fu Q."/>
            <person name="Gabisi R.A."/>
            <person name="Ganer J."/>
            <person name="Garbino Pronczuk A."/>
            <person name="Garcia R.M."/>
            <person name="Garner T."/>
            <person name="Garrett T.E."/>
            <person name="Gonzalez D.A."/>
            <person name="Hamid H."/>
            <person name="Hawkins E.S."/>
            <person name="Hirani K."/>
            <person name="Hogues M.E."/>
            <person name="Hollins B."/>
            <person name="Hsiao C.-H."/>
            <person name="Jabil R."/>
            <person name="James M.L."/>
            <person name="Jhangiani S.N."/>
            <person name="Johnson B."/>
            <person name="Johnson Q."/>
            <person name="Joshi V."/>
            <person name="Kalu J.B."/>
            <person name="Kam C."/>
            <person name="Kashfia A."/>
            <person name="Keebler J."/>
            <person name="Kisamo H."/>
            <person name="Kovar C.L."/>
            <person name="Lago L.A."/>
            <person name="Lai C.-Y."/>
            <person name="Laidlaw J."/>
            <person name="Lara F."/>
            <person name="Le T.-K."/>
            <person name="Lee S.L."/>
            <person name="Legall F.H."/>
            <person name="Lemon S.J."/>
            <person name="Lewis L.R."/>
            <person name="Li B."/>
            <person name="Liu Y."/>
            <person name="Liu Y.-S."/>
            <person name="Lopez J."/>
            <person name="Lozado R.J."/>
            <person name="Lu J."/>
            <person name="Madu R.C."/>
            <person name="Maheshwari M."/>
            <person name="Maheshwari R."/>
            <person name="Malloy K."/>
            <person name="Martinez E."/>
            <person name="Mathew T."/>
            <person name="Mercado I.C."/>
            <person name="Mercado C."/>
            <person name="Meyer B."/>
            <person name="Montgomery K."/>
            <person name="Morgan M.B."/>
            <person name="Munidasa M."/>
            <person name="Nazareth L.V."/>
            <person name="Nelson J."/>
            <person name="Ng B.M."/>
            <person name="Nguyen N.B."/>
            <person name="Nguyen P.Q."/>
            <person name="Nguyen T."/>
            <person name="Obregon M."/>
            <person name="Okwuonu G.O."/>
            <person name="Onwere C.G."/>
            <person name="Orozco G."/>
            <person name="Parra A."/>
            <person name="Patel S."/>
            <person name="Patil S."/>
            <person name="Perez A."/>
            <person name="Perez Y."/>
            <person name="Pham C."/>
            <person name="Primus E.L."/>
            <person name="Pu L.-L."/>
            <person name="Puazo M."/>
            <person name="Qin X."/>
            <person name="Quiroz J.B."/>
            <person name="Reese J."/>
            <person name="Richards S."/>
            <person name="Rives C.M."/>
            <person name="Robberts R."/>
            <person name="Ruiz S.J."/>
            <person name="Ruiz M.J."/>
            <person name="Santibanez J."/>
            <person name="Schneider B.W."/>
            <person name="Sisson I."/>
            <person name="Smith M."/>
            <person name="Sodergren E."/>
            <person name="Song X.-Z."/>
            <person name="Song B.B."/>
            <person name="Summersgill H."/>
            <person name="Thelus R."/>
            <person name="Thornton R.D."/>
            <person name="Trejos Z.Y."/>
            <person name="Usmani K."/>
            <person name="Vattathil S."/>
            <person name="Villasana D."/>
            <person name="Walker D.L."/>
            <person name="Wang S."/>
            <person name="Wang K."/>
            <person name="White C.S."/>
            <person name="Williams A.C."/>
            <person name="Williamson J."/>
            <person name="Wilson K."/>
            <person name="Woghiren I.O."/>
            <person name="Woodworth J.R."/>
            <person name="Worley K.C."/>
            <person name="Wright R.A."/>
            <person name="Wu W."/>
            <person name="Young L."/>
            <person name="Zhang L."/>
            <person name="Zhang J."/>
            <person name="Zhu Y."/>
            <person name="Muzny D.M."/>
            <person name="Weinstock G."/>
            <person name="Gibbs R.A."/>
        </authorList>
    </citation>
    <scope>NUCLEOTIDE SEQUENCE [LARGE SCALE GENOMIC DNA]</scope>
    <source>
        <strain evidence="3">LSR1</strain>
    </source>
</reference>
<feature type="compositionally biased region" description="Acidic residues" evidence="1">
    <location>
        <begin position="30"/>
        <end position="40"/>
    </location>
</feature>
<feature type="region of interest" description="Disordered" evidence="1">
    <location>
        <begin position="174"/>
        <end position="194"/>
    </location>
</feature>
<evidence type="ECO:0000313" key="3">
    <source>
        <dbReference type="Proteomes" id="UP000007819"/>
    </source>
</evidence>
<evidence type="ECO:0000313" key="2">
    <source>
        <dbReference type="EnsemblMetazoa" id="XP_029347115.1"/>
    </source>
</evidence>
<dbReference type="AlphaFoldDB" id="A0A8R2NSR2"/>
<name>A0A8R2NSR2_ACYPI</name>
<reference evidence="2" key="2">
    <citation type="submission" date="2022-06" db="UniProtKB">
        <authorList>
            <consortium name="EnsemblMetazoa"/>
        </authorList>
    </citation>
    <scope>IDENTIFICATION</scope>
</reference>
<protein>
    <submittedName>
        <fullName evidence="2">Uncharacterized protein</fullName>
    </submittedName>
</protein>
<dbReference type="EnsemblMetazoa" id="XM_029491255.1">
    <property type="protein sequence ID" value="XP_029347115.1"/>
    <property type="gene ID" value="LOC100574172"/>
</dbReference>